<dbReference type="Gene3D" id="3.90.120.10">
    <property type="entry name" value="DNA Methylase, subunit A, domain 2"/>
    <property type="match status" value="1"/>
</dbReference>
<dbReference type="PANTHER" id="PTHR10629:SF52">
    <property type="entry name" value="DNA (CYTOSINE-5)-METHYLTRANSFERASE 1"/>
    <property type="match status" value="1"/>
</dbReference>
<gene>
    <name evidence="9" type="ORF">DW060_13290</name>
</gene>
<organism evidence="9 10">
    <name type="scientific">Leyella stercorea</name>
    <dbReference type="NCBI Taxonomy" id="363265"/>
    <lineage>
        <taxon>Bacteria</taxon>
        <taxon>Pseudomonadati</taxon>
        <taxon>Bacteroidota</taxon>
        <taxon>Bacteroidia</taxon>
        <taxon>Bacteroidales</taxon>
        <taxon>Prevotellaceae</taxon>
        <taxon>Leyella</taxon>
    </lineage>
</organism>
<dbReference type="InterPro" id="IPR018117">
    <property type="entry name" value="C5_DNA_meth_AS"/>
</dbReference>
<reference evidence="9 10" key="1">
    <citation type="submission" date="2018-08" db="EMBL/GenBank/DDBJ databases">
        <title>A genome reference for cultivated species of the human gut microbiota.</title>
        <authorList>
            <person name="Zou Y."/>
            <person name="Xue W."/>
            <person name="Luo G."/>
        </authorList>
    </citation>
    <scope>NUCLEOTIDE SEQUENCE [LARGE SCALE GENOMIC DNA]</scope>
    <source>
        <strain evidence="9 10">AF42-9</strain>
    </source>
</reference>
<dbReference type="GO" id="GO:0003677">
    <property type="term" value="F:DNA binding"/>
    <property type="evidence" value="ECO:0007669"/>
    <property type="project" value="TreeGrafter"/>
</dbReference>
<dbReference type="GO" id="GO:0032259">
    <property type="term" value="P:methylation"/>
    <property type="evidence" value="ECO:0007669"/>
    <property type="project" value="UniProtKB-KW"/>
</dbReference>
<sequence>MKKKKYKVLDLFCGCGGISEGYRLAGFDIVGGIDFNEYATITFKHNFKKAKVHNIDIATFTNEEIDKEYGDVDVIVGGPPCQGFSSANRWQKEMEDPRNKLFFEYIRFVQRIHPKVIMIENVRGLLSLDNGYAIKRIQEILGSAEYNISYQVLDASDYGVPQNRKRAIIVGVRKDYKDIVFDFNSLIKQEKTTVEDAIGELYQFEEYSTGAKELKEPANSKLRKYLRSKDNIVMDQDIVYPAEKVQKRISFVPQGGNWKDVPAELWSNNRQNRHSSAYKRLNPETQSCTIDTGNAHSNYFHPLYNRIPTIRESARLQSFPDSFDFQGVV</sequence>
<dbReference type="EMBL" id="QRNO01000120">
    <property type="protein sequence ID" value="RHK46252.1"/>
    <property type="molecule type" value="Genomic_DNA"/>
</dbReference>
<dbReference type="NCBIfam" id="TIGR00675">
    <property type="entry name" value="dcm"/>
    <property type="match status" value="1"/>
</dbReference>
<feature type="active site" evidence="6">
    <location>
        <position position="81"/>
    </location>
</feature>
<dbReference type="InterPro" id="IPR001525">
    <property type="entry name" value="C5_MeTfrase"/>
</dbReference>
<dbReference type="SUPFAM" id="SSF53335">
    <property type="entry name" value="S-adenosyl-L-methionine-dependent methyltransferases"/>
    <property type="match status" value="1"/>
</dbReference>
<dbReference type="Proteomes" id="UP000286598">
    <property type="component" value="Unassembled WGS sequence"/>
</dbReference>
<keyword evidence="10" id="KW-1185">Reference proteome</keyword>
<keyword evidence="4" id="KW-0680">Restriction system</keyword>
<dbReference type="GO" id="GO:0009307">
    <property type="term" value="P:DNA restriction-modification system"/>
    <property type="evidence" value="ECO:0007669"/>
    <property type="project" value="UniProtKB-KW"/>
</dbReference>
<dbReference type="PANTHER" id="PTHR10629">
    <property type="entry name" value="CYTOSINE-SPECIFIC METHYLTRANSFERASE"/>
    <property type="match status" value="1"/>
</dbReference>
<dbReference type="OrthoDB" id="32195at2"/>
<keyword evidence="2 6" id="KW-0808">Transferase</keyword>
<keyword evidence="1 6" id="KW-0489">Methyltransferase</keyword>
<evidence type="ECO:0000256" key="7">
    <source>
        <dbReference type="RuleBase" id="RU000416"/>
    </source>
</evidence>
<comment type="catalytic activity">
    <reaction evidence="5 8">
        <text>a 2'-deoxycytidine in DNA + S-adenosyl-L-methionine = a 5-methyl-2'-deoxycytidine in DNA + S-adenosyl-L-homocysteine + H(+)</text>
        <dbReference type="Rhea" id="RHEA:13681"/>
        <dbReference type="Rhea" id="RHEA-COMP:11369"/>
        <dbReference type="Rhea" id="RHEA-COMP:11370"/>
        <dbReference type="ChEBI" id="CHEBI:15378"/>
        <dbReference type="ChEBI" id="CHEBI:57856"/>
        <dbReference type="ChEBI" id="CHEBI:59789"/>
        <dbReference type="ChEBI" id="CHEBI:85452"/>
        <dbReference type="ChEBI" id="CHEBI:85454"/>
        <dbReference type="EC" id="2.1.1.37"/>
    </reaction>
</comment>
<dbReference type="Gene3D" id="3.40.50.150">
    <property type="entry name" value="Vaccinia Virus protein VP39"/>
    <property type="match status" value="1"/>
</dbReference>
<proteinExistence type="inferred from homology"/>
<dbReference type="GO" id="GO:0044027">
    <property type="term" value="P:negative regulation of gene expression via chromosomal CpG island methylation"/>
    <property type="evidence" value="ECO:0007669"/>
    <property type="project" value="TreeGrafter"/>
</dbReference>
<dbReference type="EC" id="2.1.1.37" evidence="8"/>
<evidence type="ECO:0000256" key="4">
    <source>
        <dbReference type="ARBA" id="ARBA00022747"/>
    </source>
</evidence>
<dbReference type="PROSITE" id="PS51679">
    <property type="entry name" value="SAM_MT_C5"/>
    <property type="match status" value="1"/>
</dbReference>
<dbReference type="AlphaFoldDB" id="A0A3R6K2L2"/>
<evidence type="ECO:0000256" key="3">
    <source>
        <dbReference type="ARBA" id="ARBA00022691"/>
    </source>
</evidence>
<keyword evidence="3 6" id="KW-0949">S-adenosyl-L-methionine</keyword>
<dbReference type="PROSITE" id="PS00094">
    <property type="entry name" value="C5_MTASE_1"/>
    <property type="match status" value="1"/>
</dbReference>
<comment type="similarity">
    <text evidence="6 7">Belongs to the class I-like SAM-binding methyltransferase superfamily. C5-methyltransferase family.</text>
</comment>
<evidence type="ECO:0000313" key="9">
    <source>
        <dbReference type="EMBL" id="RHK46252.1"/>
    </source>
</evidence>
<evidence type="ECO:0000256" key="5">
    <source>
        <dbReference type="ARBA" id="ARBA00047422"/>
    </source>
</evidence>
<dbReference type="InterPro" id="IPR029063">
    <property type="entry name" value="SAM-dependent_MTases_sf"/>
</dbReference>
<evidence type="ECO:0000256" key="6">
    <source>
        <dbReference type="PROSITE-ProRule" id="PRU01016"/>
    </source>
</evidence>
<comment type="caution">
    <text evidence="9">The sequence shown here is derived from an EMBL/GenBank/DDBJ whole genome shotgun (WGS) entry which is preliminary data.</text>
</comment>
<evidence type="ECO:0000313" key="10">
    <source>
        <dbReference type="Proteomes" id="UP000286598"/>
    </source>
</evidence>
<evidence type="ECO:0000256" key="1">
    <source>
        <dbReference type="ARBA" id="ARBA00022603"/>
    </source>
</evidence>
<dbReference type="GO" id="GO:0003886">
    <property type="term" value="F:DNA (cytosine-5-)-methyltransferase activity"/>
    <property type="evidence" value="ECO:0007669"/>
    <property type="project" value="UniProtKB-EC"/>
</dbReference>
<protein>
    <recommendedName>
        <fullName evidence="8">Cytosine-specific methyltransferase</fullName>
        <ecNumber evidence="8">2.1.1.37</ecNumber>
    </recommendedName>
</protein>
<dbReference type="Pfam" id="PF00145">
    <property type="entry name" value="DNA_methylase"/>
    <property type="match status" value="1"/>
</dbReference>
<dbReference type="PRINTS" id="PR00105">
    <property type="entry name" value="C5METTRFRASE"/>
</dbReference>
<name>A0A3R6K2L2_9BACT</name>
<dbReference type="InterPro" id="IPR050390">
    <property type="entry name" value="C5-Methyltransferase"/>
</dbReference>
<evidence type="ECO:0000256" key="8">
    <source>
        <dbReference type="RuleBase" id="RU000417"/>
    </source>
</evidence>
<evidence type="ECO:0000256" key="2">
    <source>
        <dbReference type="ARBA" id="ARBA00022679"/>
    </source>
</evidence>
<accession>A0A3R6K2L2</accession>